<accession>B8CNT2</accession>
<keyword evidence="2" id="KW-1185">Reference proteome</keyword>
<proteinExistence type="predicted"/>
<evidence type="ECO:0000313" key="2">
    <source>
        <dbReference type="Proteomes" id="UP000000753"/>
    </source>
</evidence>
<dbReference type="AlphaFoldDB" id="B8CNT2"/>
<sequence>MMNDTVMIPYGFIQRRSSKLKTLQQASFSGYDVALTNLNL</sequence>
<organism evidence="1 2">
    <name type="scientific">Shewanella piezotolerans (strain WP3 / JCM 13877)</name>
    <dbReference type="NCBI Taxonomy" id="225849"/>
    <lineage>
        <taxon>Bacteria</taxon>
        <taxon>Pseudomonadati</taxon>
        <taxon>Pseudomonadota</taxon>
        <taxon>Gammaproteobacteria</taxon>
        <taxon>Alteromonadales</taxon>
        <taxon>Shewanellaceae</taxon>
        <taxon>Shewanella</taxon>
    </lineage>
</organism>
<name>B8CNT2_SHEPW</name>
<dbReference type="KEGG" id="swp:swp_2306"/>
<dbReference type="Proteomes" id="UP000000753">
    <property type="component" value="Chromosome"/>
</dbReference>
<dbReference type="EMBL" id="CP000472">
    <property type="protein sequence ID" value="ACJ29051.1"/>
    <property type="molecule type" value="Genomic_DNA"/>
</dbReference>
<protein>
    <submittedName>
        <fullName evidence="1">Uncharacterized protein</fullName>
    </submittedName>
</protein>
<reference evidence="1 2" key="1">
    <citation type="journal article" date="2008" name="PLoS ONE">
        <title>Environmental adaptation: genomic analysis of the piezotolerant and psychrotolerant deep-sea iron reducing bacterium Shewanella piezotolerans WP3.</title>
        <authorList>
            <person name="Wang F."/>
            <person name="Wang J."/>
            <person name="Jian H."/>
            <person name="Zhang B."/>
            <person name="Li S."/>
            <person name="Wang F."/>
            <person name="Zeng X."/>
            <person name="Gao L."/>
            <person name="Bartlett D.H."/>
            <person name="Yu J."/>
            <person name="Hu S."/>
            <person name="Xiao X."/>
        </authorList>
    </citation>
    <scope>NUCLEOTIDE SEQUENCE [LARGE SCALE GENOMIC DNA]</scope>
    <source>
        <strain evidence="2">WP3 / JCM 13877</strain>
    </source>
</reference>
<evidence type="ECO:0000313" key="1">
    <source>
        <dbReference type="EMBL" id="ACJ29051.1"/>
    </source>
</evidence>
<dbReference type="HOGENOM" id="CLU_3367279_0_0_6"/>
<gene>
    <name evidence="1" type="ordered locus">swp_2306</name>
</gene>